<proteinExistence type="predicted"/>
<feature type="compositionally biased region" description="Low complexity" evidence="1">
    <location>
        <begin position="286"/>
        <end position="299"/>
    </location>
</feature>
<dbReference type="STRING" id="320483.AMF_401"/>
<keyword evidence="4" id="KW-1185">Reference proteome</keyword>
<feature type="region of interest" description="Disordered" evidence="1">
    <location>
        <begin position="2489"/>
        <end position="2513"/>
    </location>
</feature>
<keyword evidence="2" id="KW-0812">Transmembrane</keyword>
<feature type="transmembrane region" description="Helical" evidence="2">
    <location>
        <begin position="72"/>
        <end position="95"/>
    </location>
</feature>
<dbReference type="KEGG" id="amf:AMF_401"/>
<dbReference type="Proteomes" id="UP000007307">
    <property type="component" value="Chromosome"/>
</dbReference>
<feature type="compositionally biased region" description="Basic and acidic residues" evidence="1">
    <location>
        <begin position="1573"/>
        <end position="1591"/>
    </location>
</feature>
<feature type="compositionally biased region" description="Basic and acidic residues" evidence="1">
    <location>
        <begin position="136"/>
        <end position="146"/>
    </location>
</feature>
<organism evidence="3 4">
    <name type="scientific">Anaplasma marginale (strain Florida)</name>
    <dbReference type="NCBI Taxonomy" id="320483"/>
    <lineage>
        <taxon>Bacteria</taxon>
        <taxon>Pseudomonadati</taxon>
        <taxon>Pseudomonadota</taxon>
        <taxon>Alphaproteobacteria</taxon>
        <taxon>Rickettsiales</taxon>
        <taxon>Anaplasmataceae</taxon>
        <taxon>Anaplasma</taxon>
    </lineage>
</organism>
<dbReference type="HOGENOM" id="CLU_228441_0_0_5"/>
<dbReference type="EMBL" id="CP001079">
    <property type="protein sequence ID" value="ACM49264.1"/>
    <property type="molecule type" value="Genomic_DNA"/>
</dbReference>
<feature type="compositionally biased region" description="Polar residues" evidence="1">
    <location>
        <begin position="1710"/>
        <end position="1721"/>
    </location>
</feature>
<feature type="compositionally biased region" description="Polar residues" evidence="1">
    <location>
        <begin position="114"/>
        <end position="135"/>
    </location>
</feature>
<feature type="region of interest" description="Disordered" evidence="1">
    <location>
        <begin position="104"/>
        <end position="313"/>
    </location>
</feature>
<keyword evidence="2" id="KW-1133">Transmembrane helix</keyword>
<feature type="compositionally biased region" description="Basic and acidic residues" evidence="1">
    <location>
        <begin position="104"/>
        <end position="113"/>
    </location>
</feature>
<dbReference type="PATRIC" id="fig|320483.3.peg.471"/>
<feature type="compositionally biased region" description="Polar residues" evidence="1">
    <location>
        <begin position="207"/>
        <end position="226"/>
    </location>
</feature>
<gene>
    <name evidence="3" type="ordered locus">AMF_401</name>
</gene>
<sequence length="2513" mass="269769">MVKYMPDQASLSLLGDDTGGIGYTLLNETDDETGIDTPRRGVREVIVLALLFVVAVVSAVMSVVYSANPTALAALIPIAVVFALAFIGVAVRYAISLRASAAHTEDQQRDASPERSQQPAQAHQPTQEVAQQPRSTPEEVPHRGETASDADVAPTRSSGVSQSTPTTPSGAEHTSSLGAGAESVRPRGASQSAASSPMAGADPTRSRAVSQPVPTTPSGVEHTSSPRAGAESVRPRGASQSAASSPMADVAPARSGTVSQSTPTTPSGVEHVSSLRASVESVRPKSASQPAASSSRAGAVPAGGQRRDTLHQPTHEVARRLRMAMKAAYPRDDIYFQEEDVAFAAGFSADADCAFMRLSPVERSSLRANEEAARILRMLDSGQAIGTPQLFHCDNKLHILARNGAIFRVDSASIVPAECLDSTESLGDSWMLLRPQLPEGQRIVGLVRKVDTRCGEVQFPRDMCYAVAHCGALADTIKKVMLDHSSAALPESPESRMQIFRQYVVLHYNFASESAKTRERQLPLEDVRSFMRSPAGAGFTRDLFEYRASFQTAVEQDRHMRPECRAFLNCALSVLDSLGQEEIFRSDGVSQEVMCLLYSLSGATYLVKSDHDIMPAGMNEFTKGLTAKFLADENFRGALINLIVREVAEVVLKEQLPDQKTNRSNKTNMPRLDGVLAHISSRQGALWMCRAIPGLVQSVTTAVLGFCGVRDANHLNVVSPRIVSQLHVIPGFDEVATGNRLAEEGARVSARYEQLCADTARSAEIRPLIVAAAAAEAMQRPEMGQGDADAWDKEDCFALVTEKYRNSPDLADATARATTARSIISALTRDAVEEVVAHTTASWIEQQFAGDMARHYLDVIVQGKPGVGEHLARWLRNDALHQEPVFASAFSTEIRGAVFHTQEVDVLAMSEGLQPVFGDLLAPQFSVEDSQTAAERASSSSAETERSSPSHSEGAVDQTALPQQANIAPALNAGTSDFPAVSRIGDEGNAIGDASSNCVLFFLRPAGDEKIKGNDDVVRYVNGVRNSGGTSDAPHIFGVDGSFYIVGCDGSLFELASINTLHTGYGANTTAIPDGVSWVLVRTDCTAIEDGLHVASHPHLTLKVENNYKFPSDLRHSVAHTDSIEVVLKKLMLQLANTNSIESLYLRRSCLHHYVRLQRALISNIFGTEGGAAEERTGAPTEETLRRFMLFSDIGNGFARDLLDHQEELEAILSDELLLTQADRDFFASVLATAQKNSAEIPLDDPGVPLETMCGIYALAGGALLLQNDVTQDARVRVGHSELLCNFLGDPGFRDTLIALTVRGVIATINEVKRERPDLEDPKAFSDEVLRTVYSATRSSTLPMICKSIPGLVESAIAVLARFYNLQGAETKVASHGLLAHMHVIPGFGMADLGRAEAGRGRQIAQQCKILQERGASVKHALPVIVARAAMRGESMEGYLNEVLAAYERGEEKISNVTECMVQLRKCMPTLESSTLRELVYNAFATGVASMLDNDPQNYSKQAFSGIARGADTLVGELLARRALELPENLCFSKLMGQRLSMCIEVDSEVLGVSSDLYPAFRSVLKTQLPGDSDTRQQRTDSAQSRDERSGSEINIAPEVMRKIAEREAARVTRNLRSTGADGGLHTGSLSTSLPGSLSDLSQSGVSQATPSGRDLHSAFSAGGDRTSMPGTSGVGKEGKVPLVELPQQPVATPVGATQAQKHLAEQDSRSASPTHTNSSVEEGEGDETSMFFSANFEQPVVTPAGATQAQEHLAAQGLHAQGSDGGFSADSLSTISGSLNSFLSGVTINHDRSRSQSPVGGSRTPVPGAAGNDGGEASMHPAELPQQPAMAPASYTPVQEDLAEEGFDTVDAASDPATELQQATAARVGGRSRRSSLSGESDVLRVSENVVYAGEETLRRHDSVADHRVVLILEEFDVNTLPNTHPVKAGMLVAMGRGANDTAITFYQQPIALREDGCDAHTFCVMHGKSFKVAPDVRVAPPGRSIGTLLSEIPSSPTSTKVVVKVPIVAGGLSLSDGKLNFQRAEFDISDLSLPAARRIDRNSLMSLMLNDYVACTLNGNLLGGGTFIAYLGLQQQLCSDFVTHRQDCGEAMIIPNQEWSRFICSPMGSKFVNDVKRYMSGFRDAHNVMPDSDNKTRLQSVMTSISHNVVSADGDGTSVEVLKALHALSHAGYQVDCTSVGAEERTKAIVRKFLADDEFGMALIMAAMSSCLDALVVHFSKSSRLGGPADDGASVRGMLNSVVPDICRRIPGLTEGMVGLLQRVVGVNRVNIDQHGRQTAIVTSIEKWVDGSHTNSEQTIYGCSLDEYLANADASYMRNAIVACAQAKAAQRGGASNRQGYYSEVMQEFLGSGNVPSVEECEERIGTAIAGFDENMLAGLVADSVAHRVYKNLVCSPGLVFDCEERLIRAFYGHFSNNERPQGGAVQFARDLSAHSKNVISKFLAAEKETVREFLPSIMNSHSDVSFFTRNTRCEVFICEPAQSARSATPHTRNHELIGEEQGVGAAQHLR</sequence>
<evidence type="ECO:0000256" key="1">
    <source>
        <dbReference type="SAM" id="MobiDB-lite"/>
    </source>
</evidence>
<accession>B9KIF2</accession>
<feature type="compositionally biased region" description="Low complexity" evidence="1">
    <location>
        <begin position="1627"/>
        <end position="1642"/>
    </location>
</feature>
<feature type="region of interest" description="Disordered" evidence="1">
    <location>
        <begin position="1791"/>
        <end position="1823"/>
    </location>
</feature>
<feature type="region of interest" description="Disordered" evidence="1">
    <location>
        <begin position="1694"/>
        <end position="1727"/>
    </location>
</feature>
<feature type="transmembrane region" description="Helical" evidence="2">
    <location>
        <begin position="45"/>
        <end position="65"/>
    </location>
</feature>
<feature type="region of interest" description="Disordered" evidence="1">
    <location>
        <begin position="1568"/>
        <end position="1600"/>
    </location>
</feature>
<evidence type="ECO:0000256" key="2">
    <source>
        <dbReference type="SAM" id="Phobius"/>
    </source>
</evidence>
<feature type="region of interest" description="Disordered" evidence="1">
    <location>
        <begin position="928"/>
        <end position="957"/>
    </location>
</feature>
<keyword evidence="2" id="KW-0472">Membrane</keyword>
<reference evidence="3 4" key="1">
    <citation type="journal article" date="2009" name="BMC Genomics">
        <title>Conservation in the face of diversity: multistrain analysis of an intracellular bacterium.</title>
        <authorList>
            <person name="Dark M.J."/>
            <person name="Herndon D.R."/>
            <person name="Kappmeyer L.S."/>
            <person name="Gonzales M.P."/>
            <person name="Nordeen E."/>
            <person name="Palmer G.H."/>
            <person name="Knowles D.P. Jr."/>
            <person name="Brayton K.A."/>
        </authorList>
    </citation>
    <scope>NUCLEOTIDE SEQUENCE [LARGE SCALE GENOMIC DNA]</scope>
    <source>
        <strain evidence="3 4">Florida</strain>
    </source>
</reference>
<feature type="region of interest" description="Disordered" evidence="1">
    <location>
        <begin position="1857"/>
        <end position="1881"/>
    </location>
</feature>
<evidence type="ECO:0000313" key="4">
    <source>
        <dbReference type="Proteomes" id="UP000007307"/>
    </source>
</evidence>
<protein>
    <submittedName>
        <fullName evidence="3">Uncharacterized protein</fullName>
    </submittedName>
</protein>
<feature type="compositionally biased region" description="Polar residues" evidence="1">
    <location>
        <begin position="256"/>
        <end position="267"/>
    </location>
</feature>
<feature type="compositionally biased region" description="Polar residues" evidence="1">
    <location>
        <begin position="155"/>
        <end position="177"/>
    </location>
</feature>
<name>B9KIF2_ANAMF</name>
<feature type="compositionally biased region" description="Low complexity" evidence="1">
    <location>
        <begin position="932"/>
        <end position="942"/>
    </location>
</feature>
<feature type="region of interest" description="Disordered" evidence="1">
    <location>
        <begin position="1616"/>
        <end position="1679"/>
    </location>
</feature>
<evidence type="ECO:0000313" key="3">
    <source>
        <dbReference type="EMBL" id="ACM49264.1"/>
    </source>
</evidence>